<dbReference type="CDD" id="cd00337">
    <property type="entry name" value="Ribosomal_uL14"/>
    <property type="match status" value="1"/>
</dbReference>
<organism evidence="6 7">
    <name type="scientific">Candidatus Hodgkinia cicadicola</name>
    <dbReference type="NCBI Taxonomy" id="573658"/>
    <lineage>
        <taxon>Bacteria</taxon>
        <taxon>Pseudomonadati</taxon>
        <taxon>Pseudomonadota</taxon>
        <taxon>Alphaproteobacteria</taxon>
        <taxon>Hyphomicrobiales</taxon>
        <taxon>Candidatus Hodgkinia</taxon>
    </lineage>
</organism>
<protein>
    <recommendedName>
        <fullName evidence="3">Large ribosomal subunit protein uL14</fullName>
    </recommendedName>
</protein>
<reference evidence="6 7" key="1">
    <citation type="submission" date="2017-09" db="EMBL/GenBank/DDBJ databases">
        <authorList>
            <person name="Campbell M.A."/>
            <person name="Lukasik P."/>
            <person name="Simon C."/>
            <person name="McCutcheon J.P."/>
        </authorList>
    </citation>
    <scope>NUCLEOTIDE SEQUENCE [LARGE SCALE GENOMIC DNA]</scope>
    <source>
        <strain evidence="6 7">MAGTDC</strain>
    </source>
</reference>
<gene>
    <name evidence="3 6" type="primary">rplN</name>
    <name evidence="6" type="ORF">magtdc_100</name>
    <name evidence="5" type="ORF">magtdc_194</name>
</gene>
<evidence type="ECO:0000256" key="4">
    <source>
        <dbReference type="RuleBase" id="RU003949"/>
    </source>
</evidence>
<dbReference type="EMBL" id="NXGO01000011">
    <property type="protein sequence ID" value="PIM95967.1"/>
    <property type="molecule type" value="Genomic_DNA"/>
</dbReference>
<evidence type="ECO:0000256" key="3">
    <source>
        <dbReference type="HAMAP-Rule" id="MF_01367"/>
    </source>
</evidence>
<sequence length="128" mass="14474">MVYCKYGIMILPRSVVKVIDNSGIKFIRCIKITGSTNKRWAKYGELIKASAIVVYPRSKIKQGSVVNALIIRCIKPFNRTLGYIKFNENSVIILSDKLEPIGTRIFGPVLRELKVTNQNIFSLINDVV</sequence>
<keyword evidence="3" id="KW-0694">RNA-binding</keyword>
<accession>A0ABX4MGX4</accession>
<comment type="similarity">
    <text evidence="3 4">Belongs to the universal ribosomal protein uL14 family.</text>
</comment>
<keyword evidence="7" id="KW-1185">Reference proteome</keyword>
<dbReference type="GO" id="GO:0005840">
    <property type="term" value="C:ribosome"/>
    <property type="evidence" value="ECO:0007669"/>
    <property type="project" value="UniProtKB-KW"/>
</dbReference>
<dbReference type="InterPro" id="IPR036853">
    <property type="entry name" value="Ribosomal_uL14_sf"/>
</dbReference>
<name>A0ABX4MGX4_9HYPH</name>
<evidence type="ECO:0000313" key="5">
    <source>
        <dbReference type="EMBL" id="PIM95842.1"/>
    </source>
</evidence>
<dbReference type="PANTHER" id="PTHR11761:SF3">
    <property type="entry name" value="LARGE RIBOSOMAL SUBUNIT PROTEIN UL14M"/>
    <property type="match status" value="1"/>
</dbReference>
<keyword evidence="1 3" id="KW-0689">Ribosomal protein</keyword>
<evidence type="ECO:0000313" key="6">
    <source>
        <dbReference type="EMBL" id="PIM95967.1"/>
    </source>
</evidence>
<dbReference type="HAMAP" id="MF_01367">
    <property type="entry name" value="Ribosomal_uL14"/>
    <property type="match status" value="1"/>
</dbReference>
<comment type="function">
    <text evidence="3">Binds to 23S rRNA. Forms part of two intersubunit bridges in the 70S ribosome.</text>
</comment>
<dbReference type="EMBL" id="NXGO01000030">
    <property type="protein sequence ID" value="PIM95842.1"/>
    <property type="molecule type" value="Genomic_DNA"/>
</dbReference>
<proteinExistence type="inferred from homology"/>
<dbReference type="InterPro" id="IPR000218">
    <property type="entry name" value="Ribosomal_uL14"/>
</dbReference>
<dbReference type="Proteomes" id="UP000230981">
    <property type="component" value="Unassembled WGS sequence"/>
</dbReference>
<evidence type="ECO:0000256" key="2">
    <source>
        <dbReference type="ARBA" id="ARBA00023274"/>
    </source>
</evidence>
<keyword evidence="3" id="KW-0699">rRNA-binding</keyword>
<evidence type="ECO:0000313" key="7">
    <source>
        <dbReference type="Proteomes" id="UP000230981"/>
    </source>
</evidence>
<dbReference type="SUPFAM" id="SSF50193">
    <property type="entry name" value="Ribosomal protein L14"/>
    <property type="match status" value="1"/>
</dbReference>
<comment type="subunit">
    <text evidence="3">Part of the 50S ribosomal subunit. Forms a cluster with proteins L3 and L19. In the 70S ribosome, L14 and L19 interact and together make contacts with the 16S rRNA in bridges B5 and B8.</text>
</comment>
<comment type="caution">
    <text evidence="6">The sequence shown here is derived from an EMBL/GenBank/DDBJ whole genome shotgun (WGS) entry which is preliminary data.</text>
</comment>
<dbReference type="Gene3D" id="2.40.150.20">
    <property type="entry name" value="Ribosomal protein L14"/>
    <property type="match status" value="1"/>
</dbReference>
<dbReference type="PANTHER" id="PTHR11761">
    <property type="entry name" value="50S/60S RIBOSOMAL PROTEIN L14/L23"/>
    <property type="match status" value="1"/>
</dbReference>
<evidence type="ECO:0000256" key="1">
    <source>
        <dbReference type="ARBA" id="ARBA00022980"/>
    </source>
</evidence>
<dbReference type="SMART" id="SM01374">
    <property type="entry name" value="Ribosomal_L14"/>
    <property type="match status" value="1"/>
</dbReference>
<dbReference type="Pfam" id="PF00238">
    <property type="entry name" value="Ribosomal_L14"/>
    <property type="match status" value="1"/>
</dbReference>
<keyword evidence="2 3" id="KW-0687">Ribonucleoprotein</keyword>